<comment type="subcellular location">
    <subcellularLocation>
        <location evidence="1">Cell membrane</location>
        <topology evidence="1">Multi-pass membrane protein</topology>
    </subcellularLocation>
</comment>
<keyword evidence="11" id="KW-1185">Reference proteome</keyword>
<feature type="signal peptide" evidence="9">
    <location>
        <begin position="1"/>
        <end position="18"/>
    </location>
</feature>
<dbReference type="Gene3D" id="1.10.287.70">
    <property type="match status" value="1"/>
</dbReference>
<evidence type="ECO:0000256" key="3">
    <source>
        <dbReference type="ARBA" id="ARBA00022692"/>
    </source>
</evidence>
<keyword evidence="6" id="KW-0675">Receptor</keyword>
<evidence type="ECO:0000256" key="9">
    <source>
        <dbReference type="SAM" id="SignalP"/>
    </source>
</evidence>
<keyword evidence="4 8" id="KW-1133">Transmembrane helix</keyword>
<dbReference type="SUPFAM" id="SSF53850">
    <property type="entry name" value="Periplasmic binding protein-like II"/>
    <property type="match status" value="1"/>
</dbReference>
<dbReference type="PANTHER" id="PTHR42643">
    <property type="entry name" value="IONOTROPIC RECEPTOR 20A-RELATED"/>
    <property type="match status" value="1"/>
</dbReference>
<keyword evidence="2" id="KW-1003">Cell membrane</keyword>
<gene>
    <name evidence="10" type="primary">AUGUSTUS-3.0.2_32489</name>
    <name evidence="10" type="ORF">TcasGA2_TC032489</name>
</gene>
<evidence type="ECO:0000256" key="8">
    <source>
        <dbReference type="SAM" id="Phobius"/>
    </source>
</evidence>
<evidence type="ECO:0000256" key="5">
    <source>
        <dbReference type="ARBA" id="ARBA00023136"/>
    </source>
</evidence>
<dbReference type="PANTHER" id="PTHR42643:SF32">
    <property type="entry name" value="IONOTROPIC RECEPTOR 31A, ISOFORM C-RELATED"/>
    <property type="match status" value="1"/>
</dbReference>
<dbReference type="InterPro" id="IPR052192">
    <property type="entry name" value="Insect_Ionotropic_Sensory_Rcpt"/>
</dbReference>
<name>A0A139WL89_TRICA</name>
<reference evidence="10 11" key="2">
    <citation type="journal article" date="2010" name="Nucleic Acids Res.">
        <title>BeetleBase in 2010: revisions to provide comprehensive genomic information for Tribolium castaneum.</title>
        <authorList>
            <person name="Kim H.S."/>
            <person name="Murphy T."/>
            <person name="Xia J."/>
            <person name="Caragea D."/>
            <person name="Park Y."/>
            <person name="Beeman R.W."/>
            <person name="Lorenzen M.D."/>
            <person name="Butcher S."/>
            <person name="Manak J.R."/>
            <person name="Brown S.J."/>
        </authorList>
    </citation>
    <scope>GENOME REANNOTATION</scope>
    <source>
        <strain evidence="10 11">Georgia GA2</strain>
    </source>
</reference>
<dbReference type="GO" id="GO:0005886">
    <property type="term" value="C:plasma membrane"/>
    <property type="evidence" value="ECO:0007669"/>
    <property type="project" value="UniProtKB-SubCell"/>
</dbReference>
<evidence type="ECO:0000256" key="6">
    <source>
        <dbReference type="ARBA" id="ARBA00023170"/>
    </source>
</evidence>
<feature type="transmembrane region" description="Helical" evidence="8">
    <location>
        <begin position="303"/>
        <end position="321"/>
    </location>
</feature>
<evidence type="ECO:0000313" key="10">
    <source>
        <dbReference type="EMBL" id="KYB28601.1"/>
    </source>
</evidence>
<feature type="transmembrane region" description="Helical" evidence="8">
    <location>
        <begin position="360"/>
        <end position="385"/>
    </location>
</feature>
<keyword evidence="7" id="KW-0325">Glycoprotein</keyword>
<evidence type="ECO:0000256" key="1">
    <source>
        <dbReference type="ARBA" id="ARBA00004651"/>
    </source>
</evidence>
<reference evidence="10 11" key="1">
    <citation type="journal article" date="2008" name="Nature">
        <title>The genome of the model beetle and pest Tribolium castaneum.</title>
        <authorList>
            <consortium name="Tribolium Genome Sequencing Consortium"/>
            <person name="Richards S."/>
            <person name="Gibbs R.A."/>
            <person name="Weinstock G.M."/>
            <person name="Brown S.J."/>
            <person name="Denell R."/>
            <person name="Beeman R.W."/>
            <person name="Gibbs R."/>
            <person name="Beeman R.W."/>
            <person name="Brown S.J."/>
            <person name="Bucher G."/>
            <person name="Friedrich M."/>
            <person name="Grimmelikhuijzen C.J."/>
            <person name="Klingler M."/>
            <person name="Lorenzen M."/>
            <person name="Richards S."/>
            <person name="Roth S."/>
            <person name="Schroder R."/>
            <person name="Tautz D."/>
            <person name="Zdobnov E.M."/>
            <person name="Muzny D."/>
            <person name="Gibbs R.A."/>
            <person name="Weinstock G.M."/>
            <person name="Attaway T."/>
            <person name="Bell S."/>
            <person name="Buhay C.J."/>
            <person name="Chandrabose M.N."/>
            <person name="Chavez D."/>
            <person name="Clerk-Blankenburg K.P."/>
            <person name="Cree A."/>
            <person name="Dao M."/>
            <person name="Davis C."/>
            <person name="Chacko J."/>
            <person name="Dinh H."/>
            <person name="Dugan-Rocha S."/>
            <person name="Fowler G."/>
            <person name="Garner T.T."/>
            <person name="Garnes J."/>
            <person name="Gnirke A."/>
            <person name="Hawes A."/>
            <person name="Hernandez J."/>
            <person name="Hines S."/>
            <person name="Holder M."/>
            <person name="Hume J."/>
            <person name="Jhangiani S.N."/>
            <person name="Joshi V."/>
            <person name="Khan Z.M."/>
            <person name="Jackson L."/>
            <person name="Kovar C."/>
            <person name="Kowis A."/>
            <person name="Lee S."/>
            <person name="Lewis L.R."/>
            <person name="Margolis J."/>
            <person name="Morgan M."/>
            <person name="Nazareth L.V."/>
            <person name="Nguyen N."/>
            <person name="Okwuonu G."/>
            <person name="Parker D."/>
            <person name="Richards S."/>
            <person name="Ruiz S.J."/>
            <person name="Santibanez J."/>
            <person name="Savard J."/>
            <person name="Scherer S.E."/>
            <person name="Schneider B."/>
            <person name="Sodergren E."/>
            <person name="Tautz D."/>
            <person name="Vattahil S."/>
            <person name="Villasana D."/>
            <person name="White C.S."/>
            <person name="Wright R."/>
            <person name="Park Y."/>
            <person name="Beeman R.W."/>
            <person name="Lord J."/>
            <person name="Oppert B."/>
            <person name="Lorenzen M."/>
            <person name="Brown S."/>
            <person name="Wang L."/>
            <person name="Savard J."/>
            <person name="Tautz D."/>
            <person name="Richards S."/>
            <person name="Weinstock G."/>
            <person name="Gibbs R.A."/>
            <person name="Liu Y."/>
            <person name="Worley K."/>
            <person name="Weinstock G."/>
            <person name="Elsik C.G."/>
            <person name="Reese J.T."/>
            <person name="Elhaik E."/>
            <person name="Landan G."/>
            <person name="Graur D."/>
            <person name="Arensburger P."/>
            <person name="Atkinson P."/>
            <person name="Beeman R.W."/>
            <person name="Beidler J."/>
            <person name="Brown S.J."/>
            <person name="Demuth J.P."/>
            <person name="Drury D.W."/>
            <person name="Du Y.Z."/>
            <person name="Fujiwara H."/>
            <person name="Lorenzen M."/>
            <person name="Maselli V."/>
            <person name="Osanai M."/>
            <person name="Park Y."/>
            <person name="Robertson H.M."/>
            <person name="Tu Z."/>
            <person name="Wang J.J."/>
            <person name="Wang S."/>
            <person name="Richards S."/>
            <person name="Song H."/>
            <person name="Zhang L."/>
            <person name="Sodergren E."/>
            <person name="Werner D."/>
            <person name="Stanke M."/>
            <person name="Morgenstern B."/>
            <person name="Solovyev V."/>
            <person name="Kosarev P."/>
            <person name="Brown G."/>
            <person name="Chen H.C."/>
            <person name="Ermolaeva O."/>
            <person name="Hlavina W."/>
            <person name="Kapustin Y."/>
            <person name="Kiryutin B."/>
            <person name="Kitts P."/>
            <person name="Maglott D."/>
            <person name="Pruitt K."/>
            <person name="Sapojnikov V."/>
            <person name="Souvorov A."/>
            <person name="Mackey A.J."/>
            <person name="Waterhouse R.M."/>
            <person name="Wyder S."/>
            <person name="Zdobnov E.M."/>
            <person name="Zdobnov E.M."/>
            <person name="Wyder S."/>
            <person name="Kriventseva E.V."/>
            <person name="Kadowaki T."/>
            <person name="Bork P."/>
            <person name="Aranda M."/>
            <person name="Bao R."/>
            <person name="Beermann A."/>
            <person name="Berns N."/>
            <person name="Bolognesi R."/>
            <person name="Bonneton F."/>
            <person name="Bopp D."/>
            <person name="Brown S.J."/>
            <person name="Bucher G."/>
            <person name="Butts T."/>
            <person name="Chaumot A."/>
            <person name="Denell R.E."/>
            <person name="Ferrier D.E."/>
            <person name="Friedrich M."/>
            <person name="Gordon C.M."/>
            <person name="Jindra M."/>
            <person name="Klingler M."/>
            <person name="Lan Q."/>
            <person name="Lattorff H.M."/>
            <person name="Laudet V."/>
            <person name="von Levetsow C."/>
            <person name="Liu Z."/>
            <person name="Lutz R."/>
            <person name="Lynch J.A."/>
            <person name="da Fonseca R.N."/>
            <person name="Posnien N."/>
            <person name="Reuter R."/>
            <person name="Roth S."/>
            <person name="Savard J."/>
            <person name="Schinko J.B."/>
            <person name="Schmitt C."/>
            <person name="Schoppmeier M."/>
            <person name="Schroder R."/>
            <person name="Shippy T.D."/>
            <person name="Simonnet F."/>
            <person name="Marques-Souza H."/>
            <person name="Tautz D."/>
            <person name="Tomoyasu Y."/>
            <person name="Trauner J."/>
            <person name="Van der Zee M."/>
            <person name="Vervoort M."/>
            <person name="Wittkopp N."/>
            <person name="Wimmer E.A."/>
            <person name="Yang X."/>
            <person name="Jones A.K."/>
            <person name="Sattelle D.B."/>
            <person name="Ebert P.R."/>
            <person name="Nelson D."/>
            <person name="Scott J.G."/>
            <person name="Beeman R.W."/>
            <person name="Muthukrishnan S."/>
            <person name="Kramer K.J."/>
            <person name="Arakane Y."/>
            <person name="Beeman R.W."/>
            <person name="Zhu Q."/>
            <person name="Hogenkamp D."/>
            <person name="Dixit R."/>
            <person name="Oppert B."/>
            <person name="Jiang H."/>
            <person name="Zou Z."/>
            <person name="Marshall J."/>
            <person name="Elpidina E."/>
            <person name="Vinokurov K."/>
            <person name="Oppert C."/>
            <person name="Zou Z."/>
            <person name="Evans J."/>
            <person name="Lu Z."/>
            <person name="Zhao P."/>
            <person name="Sumathipala N."/>
            <person name="Altincicek B."/>
            <person name="Vilcinskas A."/>
            <person name="Williams M."/>
            <person name="Hultmark D."/>
            <person name="Hetru C."/>
            <person name="Jiang H."/>
            <person name="Grimmelikhuijzen C.J."/>
            <person name="Hauser F."/>
            <person name="Cazzamali G."/>
            <person name="Williamson M."/>
            <person name="Park Y."/>
            <person name="Li B."/>
            <person name="Tanaka Y."/>
            <person name="Predel R."/>
            <person name="Neupert S."/>
            <person name="Schachtner J."/>
            <person name="Verleyen P."/>
            <person name="Raible F."/>
            <person name="Bork P."/>
            <person name="Friedrich M."/>
            <person name="Walden K.K."/>
            <person name="Robertson H.M."/>
            <person name="Angeli S."/>
            <person name="Foret S."/>
            <person name="Bucher G."/>
            <person name="Schuetz S."/>
            <person name="Maleszka R."/>
            <person name="Wimmer E.A."/>
            <person name="Beeman R.W."/>
            <person name="Lorenzen M."/>
            <person name="Tomoyasu Y."/>
            <person name="Miller S.C."/>
            <person name="Grossmann D."/>
            <person name="Bucher G."/>
        </authorList>
    </citation>
    <scope>NUCLEOTIDE SEQUENCE [LARGE SCALE GENOMIC DNA]</scope>
    <source>
        <strain evidence="10 11">Georgia GA2</strain>
    </source>
</reference>
<dbReference type="EMBL" id="KQ971322">
    <property type="protein sequence ID" value="KYB28601.1"/>
    <property type="molecule type" value="Genomic_DNA"/>
</dbReference>
<protein>
    <recommendedName>
        <fullName evidence="12">Ionotropic glutamate receptor C-terminal domain-containing protein</fullName>
    </recommendedName>
</protein>
<dbReference type="OMA" id="MNWILHK"/>
<dbReference type="Proteomes" id="UP000007266">
    <property type="component" value="Linkage group 3"/>
</dbReference>
<feature type="chain" id="PRO_5007300158" description="Ionotropic glutamate receptor C-terminal domain-containing protein" evidence="9">
    <location>
        <begin position="19"/>
        <end position="577"/>
    </location>
</feature>
<evidence type="ECO:0000256" key="2">
    <source>
        <dbReference type="ARBA" id="ARBA00022475"/>
    </source>
</evidence>
<keyword evidence="5 8" id="KW-0472">Membrane</keyword>
<keyword evidence="9" id="KW-0732">Signal</keyword>
<evidence type="ECO:0008006" key="12">
    <source>
        <dbReference type="Google" id="ProtNLM"/>
    </source>
</evidence>
<sequence>MTILKLLFLALLFKTSFSSNDTKTEVLGNYLKLKGFKFCYFITNYSKQYIIEITQALHRSSIRSAIVKNIKHLETNIHDKEHNTAYIFTVDDSDADLTPAKNCFTNLTQGYILLLIADAQHLQKSLEILKACDFGINSKLVIVKKSESSYEFFNYYRKPGSGFKTSLNGVSFYKERYNLTGFVVRAVSTKSIDYKYNAKTEREVAVSQFHYGLFALLQEIHNFAHDITFKETSKNGDFGNGHVSKYLQNNKSDVYITGELQISSKVDELDFLMPFYNFRTCFFHRLPKKSTVSFIKPFSRNTWFAIILSTLIFTAFLKIALVMSEADETTWAISFLTVFSTLCQDGDDPSPSERDTGCKLVFLSILVLSLLLFNYYTSIMVSLLLSAEVETDHTIEHLARSNLEIGIENEFYVKSWLENVNFTDVQHLYKAKLSKLDGKSLNTFSASEGLVRLGVGGFAFYTDTTTAYGTIGGFAQDQICSIAQTEMIPPIFVGLVMGKKSQYFELFQISLLKLRQVGLVHRIQMKWGVAKPECYGNTEVVPVGMEQGVEALACLLSGLLLGPVVLLCEVFLKKRRG</sequence>
<evidence type="ECO:0000256" key="7">
    <source>
        <dbReference type="ARBA" id="ARBA00023180"/>
    </source>
</evidence>
<evidence type="ECO:0000313" key="11">
    <source>
        <dbReference type="Proteomes" id="UP000007266"/>
    </source>
</evidence>
<keyword evidence="3 8" id="KW-0812">Transmembrane</keyword>
<dbReference type="InParanoid" id="A0A139WL89"/>
<proteinExistence type="predicted"/>
<organism evidence="10 11">
    <name type="scientific">Tribolium castaneum</name>
    <name type="common">Red flour beetle</name>
    <dbReference type="NCBI Taxonomy" id="7070"/>
    <lineage>
        <taxon>Eukaryota</taxon>
        <taxon>Metazoa</taxon>
        <taxon>Ecdysozoa</taxon>
        <taxon>Arthropoda</taxon>
        <taxon>Hexapoda</taxon>
        <taxon>Insecta</taxon>
        <taxon>Pterygota</taxon>
        <taxon>Neoptera</taxon>
        <taxon>Endopterygota</taxon>
        <taxon>Coleoptera</taxon>
        <taxon>Polyphaga</taxon>
        <taxon>Cucujiformia</taxon>
        <taxon>Tenebrionidae</taxon>
        <taxon>Tenebrionidae incertae sedis</taxon>
        <taxon>Tribolium</taxon>
    </lineage>
</organism>
<dbReference type="eggNOG" id="KOG1052">
    <property type="taxonomic scope" value="Eukaryota"/>
</dbReference>
<evidence type="ECO:0000256" key="4">
    <source>
        <dbReference type="ARBA" id="ARBA00022989"/>
    </source>
</evidence>
<dbReference type="AlphaFoldDB" id="A0A139WL89"/>
<accession>A0A139WL89</accession>